<name>A0A5J4WUK7_9EUKA</name>
<evidence type="ECO:0000313" key="3">
    <source>
        <dbReference type="Proteomes" id="UP000324800"/>
    </source>
</evidence>
<organism evidence="2 3">
    <name type="scientific">Streblomastix strix</name>
    <dbReference type="NCBI Taxonomy" id="222440"/>
    <lineage>
        <taxon>Eukaryota</taxon>
        <taxon>Metamonada</taxon>
        <taxon>Preaxostyla</taxon>
        <taxon>Oxymonadida</taxon>
        <taxon>Streblomastigidae</taxon>
        <taxon>Streblomastix</taxon>
    </lineage>
</organism>
<feature type="region of interest" description="Disordered" evidence="1">
    <location>
        <begin position="209"/>
        <end position="247"/>
    </location>
</feature>
<evidence type="ECO:0000256" key="1">
    <source>
        <dbReference type="SAM" id="MobiDB-lite"/>
    </source>
</evidence>
<dbReference type="Proteomes" id="UP000324800">
    <property type="component" value="Unassembled WGS sequence"/>
</dbReference>
<proteinExistence type="predicted"/>
<reference evidence="2 3" key="1">
    <citation type="submission" date="2019-03" db="EMBL/GenBank/DDBJ databases">
        <title>Single cell metagenomics reveals metabolic interactions within the superorganism composed of flagellate Streblomastix strix and complex community of Bacteroidetes bacteria on its surface.</title>
        <authorList>
            <person name="Treitli S.C."/>
            <person name="Kolisko M."/>
            <person name="Husnik F."/>
            <person name="Keeling P."/>
            <person name="Hampl V."/>
        </authorList>
    </citation>
    <scope>NUCLEOTIDE SEQUENCE [LARGE SCALE GENOMIC DNA]</scope>
    <source>
        <strain evidence="2">ST1C</strain>
    </source>
</reference>
<dbReference type="AlphaFoldDB" id="A0A5J4WUK7"/>
<protein>
    <submittedName>
        <fullName evidence="2">Uncharacterized protein</fullName>
    </submittedName>
</protein>
<feature type="compositionally biased region" description="Polar residues" evidence="1">
    <location>
        <begin position="209"/>
        <end position="239"/>
    </location>
</feature>
<sequence>MRSTKQKDEDISKIVYPFRQEQRERLDLIDCFVREWCENEEIDKNVFFLMKLNRLLGESKSPEFSKAMANVLGRYPEIVAKLTEMAFDGYALALQVFLFLVDSENVVKMMIEHKLIQFLIELTEKSDHPFIPILCLQILGGIGRLPEFVRYISTDECVECSIACVDLTVPCCKRDAMSEKYPVYQEDVFSSFTASQSIPVSTSISNMVPTPLTDSNTPSSSINQLPQSTYASSTQQTVGKTGGKDQMNFPNQNSYTPNLLLNVGQNQNSTFKPLDLPAVAQIWNRSSPSVC</sequence>
<comment type="caution">
    <text evidence="2">The sequence shown here is derived from an EMBL/GenBank/DDBJ whole genome shotgun (WGS) entry which is preliminary data.</text>
</comment>
<dbReference type="EMBL" id="SNRW01000924">
    <property type="protein sequence ID" value="KAA6398591.1"/>
    <property type="molecule type" value="Genomic_DNA"/>
</dbReference>
<dbReference type="OrthoDB" id="10497957at2759"/>
<evidence type="ECO:0000313" key="2">
    <source>
        <dbReference type="EMBL" id="KAA6398591.1"/>
    </source>
</evidence>
<accession>A0A5J4WUK7</accession>
<gene>
    <name evidence="2" type="ORF">EZS28_005886</name>
</gene>